<keyword evidence="3 5" id="KW-0520">NAD</keyword>
<dbReference type="PANTHER" id="PTHR12684">
    <property type="entry name" value="PUTATIVE PHOSPHOTRANSFERASE"/>
    <property type="match status" value="1"/>
</dbReference>
<dbReference type="PANTHER" id="PTHR12684:SF2">
    <property type="entry name" value="TRNA 2'-PHOSPHOTRANSFERASE 1"/>
    <property type="match status" value="1"/>
</dbReference>
<dbReference type="Pfam" id="PF01885">
    <property type="entry name" value="PTS_2-RNA"/>
    <property type="match status" value="1"/>
</dbReference>
<protein>
    <recommendedName>
        <fullName evidence="5">Probable RNA 2'-phosphotransferase</fullName>
        <ecNumber evidence="5">2.7.1.-</ecNumber>
    </recommendedName>
</protein>
<dbReference type="NCBIfam" id="NF002014">
    <property type="entry name" value="PRK00819.1-4"/>
    <property type="match status" value="1"/>
</dbReference>
<comment type="function">
    <text evidence="4 5">Removes the 2'-phosphate from RNA via an intermediate in which the phosphate is ADP-ribosylated by NAD followed by a presumed transesterification to release the RNA and generate ADP-ribose 1''-2''-cyclic phosphate (APPR&gt;P). May function as an ADP-ribosylase.</text>
</comment>
<sequence>MITEKENKRISKFLSFVLRHHPELIGVELDGNGWTDVSLLIQKSRKTEPALDFEMLKYIVDSNAKKRFSFNEELDKIRANQGHSVEVDLGYSPQEPPEVLYHGTGVKFVDLIKSSGLEKQSRHHVHLSQHKETAINVGQRHGKPFVFEVLSGQMYRDNYEFFLSDNEVWLTDHVPAKYLKDYVLRPRVNHR</sequence>
<dbReference type="HAMAP" id="MF_00299">
    <property type="entry name" value="KptA"/>
    <property type="match status" value="1"/>
</dbReference>
<accession>A0A1H0HK20</accession>
<keyword evidence="2 5" id="KW-0808">Transferase</keyword>
<dbReference type="GO" id="GO:0006388">
    <property type="term" value="P:tRNA splicing, via endonucleolytic cleavage and ligation"/>
    <property type="evidence" value="ECO:0007669"/>
    <property type="project" value="UniProtKB-UniRule"/>
</dbReference>
<comment type="similarity">
    <text evidence="1 5">Belongs to the KptA/TPT1 family.</text>
</comment>
<dbReference type="InterPro" id="IPR042081">
    <property type="entry name" value="RNA_2'-PTrans_C"/>
</dbReference>
<proteinExistence type="inferred from homology"/>
<evidence type="ECO:0000256" key="5">
    <source>
        <dbReference type="HAMAP-Rule" id="MF_00299"/>
    </source>
</evidence>
<gene>
    <name evidence="5" type="primary">kptA</name>
    <name evidence="6" type="ORF">SAMN05421820_112174</name>
</gene>
<evidence type="ECO:0000256" key="2">
    <source>
        <dbReference type="ARBA" id="ARBA00022679"/>
    </source>
</evidence>
<evidence type="ECO:0000256" key="3">
    <source>
        <dbReference type="ARBA" id="ARBA00023027"/>
    </source>
</evidence>
<dbReference type="SUPFAM" id="SSF56399">
    <property type="entry name" value="ADP-ribosylation"/>
    <property type="match status" value="1"/>
</dbReference>
<dbReference type="InterPro" id="IPR042080">
    <property type="entry name" value="RNA_2'-PTrans_N"/>
</dbReference>
<name>A0A1H0HK20_9SPHI</name>
<reference evidence="7" key="1">
    <citation type="submission" date="2016-10" db="EMBL/GenBank/DDBJ databases">
        <authorList>
            <person name="Varghese N."/>
            <person name="Submissions S."/>
        </authorList>
    </citation>
    <scope>NUCLEOTIDE SEQUENCE [LARGE SCALE GENOMIC DNA]</scope>
    <source>
        <strain evidence="7">DSM 19110</strain>
    </source>
</reference>
<dbReference type="EC" id="2.7.1.-" evidence="5"/>
<dbReference type="InterPro" id="IPR022928">
    <property type="entry name" value="RNA_2'-PTrans_KptA"/>
</dbReference>
<organism evidence="6 7">
    <name type="scientific">Pedobacter steynii</name>
    <dbReference type="NCBI Taxonomy" id="430522"/>
    <lineage>
        <taxon>Bacteria</taxon>
        <taxon>Pseudomonadati</taxon>
        <taxon>Bacteroidota</taxon>
        <taxon>Sphingobacteriia</taxon>
        <taxon>Sphingobacteriales</taxon>
        <taxon>Sphingobacteriaceae</taxon>
        <taxon>Pedobacter</taxon>
    </lineage>
</organism>
<evidence type="ECO:0000313" key="6">
    <source>
        <dbReference type="EMBL" id="SDO19559.1"/>
    </source>
</evidence>
<dbReference type="GO" id="GO:0003950">
    <property type="term" value="F:NAD+ poly-ADP-ribosyltransferase activity"/>
    <property type="evidence" value="ECO:0007669"/>
    <property type="project" value="InterPro"/>
</dbReference>
<dbReference type="Proteomes" id="UP000183200">
    <property type="component" value="Unassembled WGS sequence"/>
</dbReference>
<dbReference type="OrthoDB" id="4537997at2"/>
<dbReference type="GO" id="GO:0000215">
    <property type="term" value="F:tRNA 2'-phosphotransferase activity"/>
    <property type="evidence" value="ECO:0007669"/>
    <property type="project" value="TreeGrafter"/>
</dbReference>
<evidence type="ECO:0000256" key="1">
    <source>
        <dbReference type="ARBA" id="ARBA00009836"/>
    </source>
</evidence>
<dbReference type="RefSeq" id="WP_074612151.1">
    <property type="nucleotide sequence ID" value="NZ_FNGY01000012.1"/>
</dbReference>
<dbReference type="InterPro" id="IPR002745">
    <property type="entry name" value="Ptrans_KptA/Tpt1"/>
</dbReference>
<evidence type="ECO:0000256" key="4">
    <source>
        <dbReference type="ARBA" id="ARBA00025212"/>
    </source>
</evidence>
<dbReference type="Gene3D" id="3.20.170.30">
    <property type="match status" value="1"/>
</dbReference>
<dbReference type="EMBL" id="FNGY01000012">
    <property type="protein sequence ID" value="SDO19559.1"/>
    <property type="molecule type" value="Genomic_DNA"/>
</dbReference>
<keyword evidence="7" id="KW-1185">Reference proteome</keyword>
<dbReference type="Gene3D" id="1.10.10.970">
    <property type="entry name" value="RNA 2'-phosphotransferase, Tpt1/KptA family, N-terminal domain"/>
    <property type="match status" value="1"/>
</dbReference>
<evidence type="ECO:0000313" key="7">
    <source>
        <dbReference type="Proteomes" id="UP000183200"/>
    </source>
</evidence>
<dbReference type="AlphaFoldDB" id="A0A1H0HK20"/>